<dbReference type="AlphaFoldDB" id="A0A0H1RBL8"/>
<gene>
    <name evidence="1" type="ORF">AA309_12920</name>
</gene>
<dbReference type="PATRIC" id="fig|1225564.3.peg.3418"/>
<organism evidence="1 2">
    <name type="scientific">Microvirga vignae</name>
    <dbReference type="NCBI Taxonomy" id="1225564"/>
    <lineage>
        <taxon>Bacteria</taxon>
        <taxon>Pseudomonadati</taxon>
        <taxon>Pseudomonadota</taxon>
        <taxon>Alphaproteobacteria</taxon>
        <taxon>Hyphomicrobiales</taxon>
        <taxon>Methylobacteriaceae</taxon>
        <taxon>Microvirga</taxon>
    </lineage>
</organism>
<protein>
    <submittedName>
        <fullName evidence="1">Uncharacterized protein</fullName>
    </submittedName>
</protein>
<reference evidence="1 2" key="1">
    <citation type="submission" date="2015-05" db="EMBL/GenBank/DDBJ databases">
        <title>Draft genome sequence of Microvirga vignae strain BR3299, a novel nitrogen fixing bacteria isolated from Brazil semi-aired region.</title>
        <authorList>
            <person name="Zilli J.E."/>
            <person name="Passos S.R."/>
            <person name="Leite J."/>
            <person name="Baldani J.I."/>
            <person name="Xavier G.R."/>
            <person name="Rumjaneck N.G."/>
            <person name="Simoes-Araujo J.L."/>
        </authorList>
    </citation>
    <scope>NUCLEOTIDE SEQUENCE [LARGE SCALE GENOMIC DNA]</scope>
    <source>
        <strain evidence="1 2">BR3299</strain>
    </source>
</reference>
<comment type="caution">
    <text evidence="1">The sequence shown here is derived from an EMBL/GenBank/DDBJ whole genome shotgun (WGS) entry which is preliminary data.</text>
</comment>
<accession>A0A0H1RBL8</accession>
<dbReference type="Proteomes" id="UP000035489">
    <property type="component" value="Unassembled WGS sequence"/>
</dbReference>
<dbReference type="EMBL" id="LCYG01000032">
    <property type="protein sequence ID" value="KLK92603.1"/>
    <property type="molecule type" value="Genomic_DNA"/>
</dbReference>
<name>A0A0H1RBL8_9HYPH</name>
<sequence length="164" mass="18472">MSSWSGQRSYARRLVTRVMLRGLGLFLDPCGEISDQPRGGISRQHKEATAISTKTRVIWVSSLHTRKFGGTQDMVNDYGFPILTALQRVAPPTNLVTTQRKRPPLSVARSWDLSPFRGNETRWRKSRVSHKVGIQLSASYIHESQAGLQRMHCRRLTATIGDQG</sequence>
<evidence type="ECO:0000313" key="1">
    <source>
        <dbReference type="EMBL" id="KLK92603.1"/>
    </source>
</evidence>
<proteinExistence type="predicted"/>
<keyword evidence="2" id="KW-1185">Reference proteome</keyword>
<evidence type="ECO:0000313" key="2">
    <source>
        <dbReference type="Proteomes" id="UP000035489"/>
    </source>
</evidence>